<feature type="transmembrane region" description="Helical" evidence="2">
    <location>
        <begin position="97"/>
        <end position="117"/>
    </location>
</feature>
<dbReference type="EMBL" id="WTVA01000002">
    <property type="protein sequence ID" value="MZR21769.1"/>
    <property type="molecule type" value="Genomic_DNA"/>
</dbReference>
<evidence type="ECO:0000256" key="1">
    <source>
        <dbReference type="SAM" id="MobiDB-lite"/>
    </source>
</evidence>
<feature type="transmembrane region" description="Helical" evidence="2">
    <location>
        <begin position="245"/>
        <end position="273"/>
    </location>
</feature>
<feature type="transmembrane region" description="Helical" evidence="2">
    <location>
        <begin position="191"/>
        <end position="214"/>
    </location>
</feature>
<keyword evidence="4" id="KW-1185">Reference proteome</keyword>
<protein>
    <submittedName>
        <fullName evidence="3">DUF2189 domain-containing protein</fullName>
    </submittedName>
</protein>
<reference evidence="3 4" key="1">
    <citation type="journal article" date="2014" name="Int. J. Syst. Evol. Microbiol.">
        <title>Sneathiella chungangensis sp. nov., isolated from a marine sand, and emended description of the genus Sneathiella.</title>
        <authorList>
            <person name="Siamphan C."/>
            <person name="Kim H."/>
            <person name="Lee J.S."/>
            <person name="Kim W."/>
        </authorList>
    </citation>
    <scope>NUCLEOTIDE SEQUENCE [LARGE SCALE GENOMIC DNA]</scope>
    <source>
        <strain evidence="3 4">KCTC 32476</strain>
    </source>
</reference>
<dbReference type="InterPro" id="IPR018692">
    <property type="entry name" value="DUF2189"/>
</dbReference>
<feature type="transmembrane region" description="Helical" evidence="2">
    <location>
        <begin position="72"/>
        <end position="91"/>
    </location>
</feature>
<dbReference type="OrthoDB" id="9809543at2"/>
<proteinExistence type="predicted"/>
<evidence type="ECO:0000313" key="4">
    <source>
        <dbReference type="Proteomes" id="UP000445696"/>
    </source>
</evidence>
<keyword evidence="2" id="KW-0472">Membrane</keyword>
<dbReference type="AlphaFoldDB" id="A0A845MD24"/>
<name>A0A845MD24_9PROT</name>
<feature type="region of interest" description="Disordered" evidence="1">
    <location>
        <begin position="1"/>
        <end position="31"/>
    </location>
</feature>
<feature type="transmembrane region" description="Helical" evidence="2">
    <location>
        <begin position="145"/>
        <end position="171"/>
    </location>
</feature>
<comment type="caution">
    <text evidence="3">The sequence shown here is derived from an EMBL/GenBank/DDBJ whole genome shotgun (WGS) entry which is preliminary data.</text>
</comment>
<gene>
    <name evidence="3" type="ORF">GQF03_05450</name>
</gene>
<dbReference type="Proteomes" id="UP000445696">
    <property type="component" value="Unassembled WGS sequence"/>
</dbReference>
<accession>A0A845MD24</accession>
<keyword evidence="2" id="KW-0812">Transmembrane</keyword>
<keyword evidence="2" id="KW-1133">Transmembrane helix</keyword>
<dbReference type="Pfam" id="PF09955">
    <property type="entry name" value="DUF2189"/>
    <property type="match status" value="1"/>
</dbReference>
<evidence type="ECO:0000313" key="3">
    <source>
        <dbReference type="EMBL" id="MZR21769.1"/>
    </source>
</evidence>
<organism evidence="3 4">
    <name type="scientific">Sneathiella chungangensis</name>
    <dbReference type="NCBI Taxonomy" id="1418234"/>
    <lineage>
        <taxon>Bacteria</taxon>
        <taxon>Pseudomonadati</taxon>
        <taxon>Pseudomonadota</taxon>
        <taxon>Alphaproteobacteria</taxon>
        <taxon>Sneathiellales</taxon>
        <taxon>Sneathiellaceae</taxon>
        <taxon>Sneathiella</taxon>
    </lineage>
</organism>
<dbReference type="RefSeq" id="WP_161338207.1">
    <property type="nucleotide sequence ID" value="NZ_JBHSDG010000001.1"/>
</dbReference>
<evidence type="ECO:0000256" key="2">
    <source>
        <dbReference type="SAM" id="Phobius"/>
    </source>
</evidence>
<sequence>MTTDGKSIPPEKAAATRHQTRDTQDRQSYPEPMNGKFLVREMALVREVGTDDVWKWLAAGWSDLKANTAVSVSYAALFIIIGFAVSFGFYFMGWPYLILPGLTGFLLVGPAVGIGYYEISRRHAASEKVSLFAAVTAARYNKLGIFGFGIALAFVFQVWIRISFTVFALNFPGIMPDWSIILQRSFSMEGVYFGISIGLVGAVFATCIFFVGAFSMPMMMDRKSVLLPSLITSAFAVARNRNAMILWAATIVIFTGIGLVTAGIGLMVTLPLIGHATWHAYKQVMSGDLPDGEIHPTGAITETG</sequence>